<accession>A0AAU7CPI7</accession>
<evidence type="ECO:0000256" key="5">
    <source>
        <dbReference type="ARBA" id="ARBA00022692"/>
    </source>
</evidence>
<dbReference type="GO" id="GO:0005886">
    <property type="term" value="C:plasma membrane"/>
    <property type="evidence" value="ECO:0007669"/>
    <property type="project" value="UniProtKB-SubCell"/>
</dbReference>
<evidence type="ECO:0000256" key="4">
    <source>
        <dbReference type="ARBA" id="ARBA00022475"/>
    </source>
</evidence>
<name>A0AAU7CPI7_9BACT</name>
<keyword evidence="3" id="KW-0813">Transport</keyword>
<proteinExistence type="inferred from homology"/>
<dbReference type="RefSeq" id="WP_406699907.1">
    <property type="nucleotide sequence ID" value="NZ_CP155447.1"/>
</dbReference>
<dbReference type="InterPro" id="IPR038665">
    <property type="entry name" value="Voltage-dep_anion_channel_sf"/>
</dbReference>
<dbReference type="PANTHER" id="PTHR31686">
    <property type="match status" value="1"/>
</dbReference>
<dbReference type="EMBL" id="CP155447">
    <property type="protein sequence ID" value="XBH07061.1"/>
    <property type="molecule type" value="Genomic_DNA"/>
</dbReference>
<keyword evidence="4" id="KW-1003">Cell membrane</keyword>
<comment type="subcellular location">
    <subcellularLocation>
        <location evidence="1">Cell membrane</location>
        <topology evidence="1">Multi-pass membrane protein</topology>
    </subcellularLocation>
</comment>
<evidence type="ECO:0000256" key="8">
    <source>
        <dbReference type="SAM" id="Phobius"/>
    </source>
</evidence>
<feature type="transmembrane region" description="Helical" evidence="8">
    <location>
        <begin position="100"/>
        <end position="122"/>
    </location>
</feature>
<dbReference type="AlphaFoldDB" id="A0AAU7CPI7"/>
<protein>
    <submittedName>
        <fullName evidence="9">Tellurite resistance/C4-dicarboxylate transporter family protein</fullName>
    </submittedName>
</protein>
<evidence type="ECO:0000256" key="2">
    <source>
        <dbReference type="ARBA" id="ARBA00008566"/>
    </source>
</evidence>
<comment type="similarity">
    <text evidence="2">Belongs to the tellurite-resistance/dicarboxylate transporter (TDT) family.</text>
</comment>
<evidence type="ECO:0000313" key="9">
    <source>
        <dbReference type="EMBL" id="XBH07061.1"/>
    </source>
</evidence>
<dbReference type="Gene3D" id="1.50.10.150">
    <property type="entry name" value="Voltage-dependent anion channel"/>
    <property type="match status" value="1"/>
</dbReference>
<feature type="transmembrane region" description="Helical" evidence="8">
    <location>
        <begin position="274"/>
        <end position="290"/>
    </location>
</feature>
<feature type="transmembrane region" description="Helical" evidence="8">
    <location>
        <begin position="310"/>
        <end position="330"/>
    </location>
</feature>
<sequence length="347" mass="37901">MSTRNMPPSIFAMVMATGIVAIAANGAGMPAVAWTLFGLNVLLYPLLWGLLIVRCRWHHAAFRDDLRSHARAPGFFTIVAATCILGNQFVTLGVSRFVGLWLWGAGVCFWVGLTYTVLPWLMEQEEKPSLEKGISGAWLVTVVGTQAVSVLGTFVIADLPDAWGPFVPLCFWLVGGMLYVWLISLIFYRILFLPLAPGDLTPPYWINMGAMAISTLAGARIVGLADRSPLVAELLPFIKGGTLLFWATATWWIPVLLTLGAWRHVRRRYPLQYDHGYWSAVFPLGMYTVATKTMAEALDLPFLAPIPAGFVWVALLAWAVTFGGLVLHLLGQLPSGRSSTSGPGNPT</sequence>
<evidence type="ECO:0000256" key="7">
    <source>
        <dbReference type="ARBA" id="ARBA00023136"/>
    </source>
</evidence>
<dbReference type="InterPro" id="IPR051629">
    <property type="entry name" value="Sulfite_efflux_TDT"/>
</dbReference>
<keyword evidence="6 8" id="KW-1133">Transmembrane helix</keyword>
<organism evidence="9">
    <name type="scientific">Singulisphaera sp. Ch08</name>
    <dbReference type="NCBI Taxonomy" id="3120278"/>
    <lineage>
        <taxon>Bacteria</taxon>
        <taxon>Pseudomonadati</taxon>
        <taxon>Planctomycetota</taxon>
        <taxon>Planctomycetia</taxon>
        <taxon>Isosphaerales</taxon>
        <taxon>Isosphaeraceae</taxon>
        <taxon>Singulisphaera</taxon>
    </lineage>
</organism>
<dbReference type="GO" id="GO:0000319">
    <property type="term" value="F:sulfite transmembrane transporter activity"/>
    <property type="evidence" value="ECO:0007669"/>
    <property type="project" value="TreeGrafter"/>
</dbReference>
<feature type="transmembrane region" description="Helical" evidence="8">
    <location>
        <begin position="74"/>
        <end position="94"/>
    </location>
</feature>
<dbReference type="Pfam" id="PF03595">
    <property type="entry name" value="SLAC1"/>
    <property type="match status" value="1"/>
</dbReference>
<feature type="transmembrane region" description="Helical" evidence="8">
    <location>
        <begin position="204"/>
        <end position="223"/>
    </location>
</feature>
<keyword evidence="5 8" id="KW-0812">Transmembrane</keyword>
<evidence type="ECO:0000256" key="3">
    <source>
        <dbReference type="ARBA" id="ARBA00022448"/>
    </source>
</evidence>
<feature type="transmembrane region" description="Helical" evidence="8">
    <location>
        <begin position="134"/>
        <end position="157"/>
    </location>
</feature>
<feature type="transmembrane region" description="Helical" evidence="8">
    <location>
        <begin position="243"/>
        <end position="262"/>
    </location>
</feature>
<evidence type="ECO:0000256" key="1">
    <source>
        <dbReference type="ARBA" id="ARBA00004651"/>
    </source>
</evidence>
<dbReference type="PANTHER" id="PTHR31686:SF1">
    <property type="entry name" value="SULFITE EFFLUX PUMP SSU1"/>
    <property type="match status" value="1"/>
</dbReference>
<feature type="transmembrane region" description="Helical" evidence="8">
    <location>
        <begin position="169"/>
        <end position="192"/>
    </location>
</feature>
<keyword evidence="7 8" id="KW-0472">Membrane</keyword>
<gene>
    <name evidence="9" type="ORF">V5E97_13770</name>
</gene>
<dbReference type="CDD" id="cd09319">
    <property type="entry name" value="TDT_like_1"/>
    <property type="match status" value="1"/>
</dbReference>
<feature type="transmembrane region" description="Helical" evidence="8">
    <location>
        <begin position="33"/>
        <end position="53"/>
    </location>
</feature>
<dbReference type="InterPro" id="IPR004695">
    <property type="entry name" value="SLAC1/Mae1/Ssu1/TehA"/>
</dbReference>
<evidence type="ECO:0000256" key="6">
    <source>
        <dbReference type="ARBA" id="ARBA00022989"/>
    </source>
</evidence>
<reference evidence="9" key="1">
    <citation type="submission" date="2024-05" db="EMBL/GenBank/DDBJ databases">
        <title>Planctomycetes of the genus Singulisphaera possess chitinolytic capabilities.</title>
        <authorList>
            <person name="Ivanova A."/>
        </authorList>
    </citation>
    <scope>NUCLEOTIDE SEQUENCE</scope>
    <source>
        <strain evidence="9">Ch08T</strain>
    </source>
</reference>